<evidence type="ECO:0000313" key="8">
    <source>
        <dbReference type="Proteomes" id="UP000554837"/>
    </source>
</evidence>
<keyword evidence="3" id="KW-0807">Transducer</keyword>
<evidence type="ECO:0000256" key="5">
    <source>
        <dbReference type="SAM" id="Phobius"/>
    </source>
</evidence>
<feature type="domain" description="Methyl-accepting transducer" evidence="6">
    <location>
        <begin position="206"/>
        <end position="435"/>
    </location>
</feature>
<dbReference type="Gene3D" id="1.10.287.950">
    <property type="entry name" value="Methyl-accepting chemotaxis protein"/>
    <property type="match status" value="1"/>
</dbReference>
<feature type="transmembrane region" description="Helical" evidence="5">
    <location>
        <begin position="58"/>
        <end position="75"/>
    </location>
</feature>
<dbReference type="GO" id="GO:0006935">
    <property type="term" value="P:chemotaxis"/>
    <property type="evidence" value="ECO:0007669"/>
    <property type="project" value="InterPro"/>
</dbReference>
<dbReference type="PANTHER" id="PTHR43531">
    <property type="entry name" value="PROTEIN ICFG"/>
    <property type="match status" value="1"/>
</dbReference>
<name>A0A840S5K1_9BURK</name>
<dbReference type="PROSITE" id="PS50111">
    <property type="entry name" value="CHEMOTAXIS_TRANSDUC_2"/>
    <property type="match status" value="1"/>
</dbReference>
<feature type="transmembrane region" description="Helical" evidence="5">
    <location>
        <begin position="35"/>
        <end position="51"/>
    </location>
</feature>
<dbReference type="GO" id="GO:0005886">
    <property type="term" value="C:plasma membrane"/>
    <property type="evidence" value="ECO:0007669"/>
    <property type="project" value="TreeGrafter"/>
</dbReference>
<dbReference type="GO" id="GO:0007165">
    <property type="term" value="P:signal transduction"/>
    <property type="evidence" value="ECO:0007669"/>
    <property type="project" value="UniProtKB-KW"/>
</dbReference>
<dbReference type="InterPro" id="IPR004089">
    <property type="entry name" value="MCPsignal_dom"/>
</dbReference>
<dbReference type="SMART" id="SM00283">
    <property type="entry name" value="MA"/>
    <property type="match status" value="1"/>
</dbReference>
<keyword evidence="5" id="KW-1133">Transmembrane helix</keyword>
<feature type="region of interest" description="Disordered" evidence="4">
    <location>
        <begin position="471"/>
        <end position="496"/>
    </location>
</feature>
<accession>A0A840S5K1</accession>
<protein>
    <submittedName>
        <fullName evidence="7">Methyl-accepting chemotaxis protein</fullName>
    </submittedName>
</protein>
<dbReference type="PRINTS" id="PR00260">
    <property type="entry name" value="CHEMTRNSDUCR"/>
</dbReference>
<organism evidence="7 8">
    <name type="scientific">Inhella inkyongensis</name>
    <dbReference type="NCBI Taxonomy" id="392593"/>
    <lineage>
        <taxon>Bacteria</taxon>
        <taxon>Pseudomonadati</taxon>
        <taxon>Pseudomonadota</taxon>
        <taxon>Betaproteobacteria</taxon>
        <taxon>Burkholderiales</taxon>
        <taxon>Sphaerotilaceae</taxon>
        <taxon>Inhella</taxon>
    </lineage>
</organism>
<evidence type="ECO:0000256" key="1">
    <source>
        <dbReference type="ARBA" id="ARBA00022481"/>
    </source>
</evidence>
<dbReference type="Pfam" id="PF00015">
    <property type="entry name" value="MCPsignal"/>
    <property type="match status" value="1"/>
</dbReference>
<evidence type="ECO:0000256" key="4">
    <source>
        <dbReference type="SAM" id="MobiDB-lite"/>
    </source>
</evidence>
<sequence length="496" mass="52437">MNAGAKFNDRPMFFLTLVNGLLATGLGYAANQMGAALMLALICGGIALFLWLRSDSGLLARCGFGLLNVLLVLGQHHWREVGGVGVAALDSVMPVTLCLMLPYRDWRPIVVSALAYVLGELWLEGFKALWAGGFLIVLALALSLIARRMAAEAAERFELEFLVNAMGRDGPIRLNLDVVRAESKVGLRLKHVQGRMAAALRQVRDAISSVQGAAQEVGGSATELRGRTDRTAQGLRDAAMSLEQINVIVQESARASREAKDMAGTAGAMAQRGGAVVGQMVQTMREIDVSSRRITDIIGTIDGIAFQTNILALNAAVEAARAGEAGRGFAVVATEVRMLAGRSSEAAKEIKSLIQASLETVERGTKLATEAGGAMDELVGAVQGVGKVFENLTADSAEHAASIDVVTASVKELDAVTAQNVDVAERSGQIANDLLQQAVQLAEVLSSFRLGNDEQVAEQLAQAQQAAARSAAEQAEAQQRQRVGQQQSSEGGVDFF</sequence>
<dbReference type="CDD" id="cd11386">
    <property type="entry name" value="MCP_signal"/>
    <property type="match status" value="1"/>
</dbReference>
<dbReference type="InterPro" id="IPR051310">
    <property type="entry name" value="MCP_chemotaxis"/>
</dbReference>
<dbReference type="AlphaFoldDB" id="A0A840S5K1"/>
<dbReference type="PANTHER" id="PTHR43531:SF14">
    <property type="entry name" value="METHYL-ACCEPTING CHEMOTAXIS PROTEIN I-RELATED"/>
    <property type="match status" value="1"/>
</dbReference>
<keyword evidence="5" id="KW-0472">Membrane</keyword>
<evidence type="ECO:0000313" key="7">
    <source>
        <dbReference type="EMBL" id="MBB5205675.1"/>
    </source>
</evidence>
<dbReference type="GO" id="GO:0004888">
    <property type="term" value="F:transmembrane signaling receptor activity"/>
    <property type="evidence" value="ECO:0007669"/>
    <property type="project" value="InterPro"/>
</dbReference>
<feature type="transmembrane region" description="Helical" evidence="5">
    <location>
        <begin position="129"/>
        <end position="146"/>
    </location>
</feature>
<comment type="caution">
    <text evidence="7">The sequence shown here is derived from an EMBL/GenBank/DDBJ whole genome shotgun (WGS) entry which is preliminary data.</text>
</comment>
<dbReference type="EMBL" id="JACHHO010000005">
    <property type="protein sequence ID" value="MBB5205675.1"/>
    <property type="molecule type" value="Genomic_DNA"/>
</dbReference>
<reference evidence="7 8" key="1">
    <citation type="submission" date="2020-08" db="EMBL/GenBank/DDBJ databases">
        <title>Genomic Encyclopedia of Type Strains, Phase IV (KMG-IV): sequencing the most valuable type-strain genomes for metagenomic binning, comparative biology and taxonomic classification.</title>
        <authorList>
            <person name="Goeker M."/>
        </authorList>
    </citation>
    <scope>NUCLEOTIDE SEQUENCE [LARGE SCALE GENOMIC DNA]</scope>
    <source>
        <strain evidence="7 8">DSM 23958</strain>
    </source>
</reference>
<evidence type="ECO:0000256" key="2">
    <source>
        <dbReference type="ARBA" id="ARBA00029447"/>
    </source>
</evidence>
<dbReference type="InterPro" id="IPR004090">
    <property type="entry name" value="Chemotax_Me-accpt_rcpt"/>
</dbReference>
<keyword evidence="8" id="KW-1185">Reference proteome</keyword>
<dbReference type="Proteomes" id="UP000554837">
    <property type="component" value="Unassembled WGS sequence"/>
</dbReference>
<proteinExistence type="inferred from homology"/>
<keyword evidence="5" id="KW-0812">Transmembrane</keyword>
<gene>
    <name evidence="7" type="ORF">HNQ51_003002</name>
</gene>
<evidence type="ECO:0000259" key="6">
    <source>
        <dbReference type="PROSITE" id="PS50111"/>
    </source>
</evidence>
<dbReference type="RefSeq" id="WP_175423475.1">
    <property type="nucleotide sequence ID" value="NZ_CP040709.1"/>
</dbReference>
<comment type="similarity">
    <text evidence="2">Belongs to the methyl-accepting chemotaxis (MCP) protein family.</text>
</comment>
<evidence type="ECO:0000256" key="3">
    <source>
        <dbReference type="PROSITE-ProRule" id="PRU00284"/>
    </source>
</evidence>
<feature type="transmembrane region" description="Helical" evidence="5">
    <location>
        <begin position="12"/>
        <end position="29"/>
    </location>
</feature>
<dbReference type="SUPFAM" id="SSF58104">
    <property type="entry name" value="Methyl-accepting chemotaxis protein (MCP) signaling domain"/>
    <property type="match status" value="1"/>
</dbReference>
<keyword evidence="1" id="KW-0488">Methylation</keyword>